<dbReference type="InterPro" id="IPR006171">
    <property type="entry name" value="TOPRIM_dom"/>
</dbReference>
<evidence type="ECO:0000256" key="11">
    <source>
        <dbReference type="SAM" id="MobiDB-lite"/>
    </source>
</evidence>
<dbReference type="SUPFAM" id="SSF54211">
    <property type="entry name" value="Ribosomal protein S5 domain 2-like"/>
    <property type="match status" value="1"/>
</dbReference>
<keyword evidence="9 10" id="KW-0413">Isomerase</keyword>
<keyword evidence="4 10" id="KW-0547">Nucleotide-binding</keyword>
<keyword evidence="14" id="KW-1185">Reference proteome</keyword>
<dbReference type="PRINTS" id="PR01159">
    <property type="entry name" value="DNAGYRASEB"/>
</dbReference>
<dbReference type="Gene3D" id="3.30.230.10">
    <property type="match status" value="1"/>
</dbReference>
<dbReference type="InterPro" id="IPR002288">
    <property type="entry name" value="DNA_gyrase_B_C"/>
</dbReference>
<dbReference type="Pfam" id="PF00204">
    <property type="entry name" value="DNA_gyraseB"/>
    <property type="match status" value="1"/>
</dbReference>
<keyword evidence="8" id="KW-0238">DNA-binding</keyword>
<dbReference type="InterPro" id="IPR018522">
    <property type="entry name" value="TopoIIA_CS"/>
</dbReference>
<dbReference type="InterPro" id="IPR013760">
    <property type="entry name" value="Topo_IIA-like_dom_sf"/>
</dbReference>
<feature type="binding site" evidence="10">
    <location>
        <position position="550"/>
    </location>
    <ligand>
        <name>Mg(2+)</name>
        <dbReference type="ChEBI" id="CHEBI:18420"/>
        <label>2</label>
    </ligand>
</feature>
<feature type="compositionally biased region" description="Low complexity" evidence="11">
    <location>
        <begin position="1"/>
        <end position="17"/>
    </location>
</feature>
<keyword evidence="7 10" id="KW-0799">Topoisomerase</keyword>
<comment type="cofactor">
    <cofactor evidence="10">
        <name>Mg(2+)</name>
        <dbReference type="ChEBI" id="CHEBI:18420"/>
    </cofactor>
    <cofactor evidence="10">
        <name>Mn(2+)</name>
        <dbReference type="ChEBI" id="CHEBI:29035"/>
    </cofactor>
    <cofactor evidence="10">
        <name>Ca(2+)</name>
        <dbReference type="ChEBI" id="CHEBI:29108"/>
    </cofactor>
    <text evidence="10">Binds two Mg(2+) per subunit. The magnesium ions form salt bridges with both the protein and the DNA. Can also accept other divalent metal cations, such as Mn(2+) or Ca(2+).</text>
</comment>
<comment type="similarity">
    <text evidence="2 10">Belongs to the type II topoisomerase GyrB family.</text>
</comment>
<dbReference type="EC" id="5.6.2.2" evidence="10"/>
<organism evidence="13 14">
    <name type="scientific">Bifidobacterium castoris</name>
    <dbReference type="NCBI Taxonomy" id="2306972"/>
    <lineage>
        <taxon>Bacteria</taxon>
        <taxon>Bacillati</taxon>
        <taxon>Actinomycetota</taxon>
        <taxon>Actinomycetes</taxon>
        <taxon>Bifidobacteriales</taxon>
        <taxon>Bifidobacteriaceae</taxon>
        <taxon>Bifidobacterium</taxon>
    </lineage>
</organism>
<comment type="miscellaneous">
    <text evidence="10">Few gyrases are as efficient as E.coli at forming negative supercoils. Not all organisms have 2 type II topoisomerases; in organisms with a single type II topoisomerase this enzyme also has to decatenate newly replicated chromosomes.</text>
</comment>
<dbReference type="Gene3D" id="3.30.565.10">
    <property type="entry name" value="Histidine kinase-like ATPase, C-terminal domain"/>
    <property type="match status" value="1"/>
</dbReference>
<evidence type="ECO:0000256" key="1">
    <source>
        <dbReference type="ARBA" id="ARBA00000185"/>
    </source>
</evidence>
<evidence type="ECO:0000256" key="9">
    <source>
        <dbReference type="ARBA" id="ARBA00023235"/>
    </source>
</evidence>
<dbReference type="InterPro" id="IPR020568">
    <property type="entry name" value="Ribosomal_Su5_D2-typ_SF"/>
</dbReference>
<dbReference type="FunFam" id="3.30.565.10:FF:000002">
    <property type="entry name" value="DNA gyrase subunit B"/>
    <property type="match status" value="1"/>
</dbReference>
<dbReference type="GO" id="GO:0003677">
    <property type="term" value="F:DNA binding"/>
    <property type="evidence" value="ECO:0007669"/>
    <property type="project" value="UniProtKB-KW"/>
</dbReference>
<proteinExistence type="inferred from homology"/>
<dbReference type="HAMAP" id="MF_01898">
    <property type="entry name" value="GyrB"/>
    <property type="match status" value="1"/>
</dbReference>
<dbReference type="Proteomes" id="UP000288052">
    <property type="component" value="Unassembled WGS sequence"/>
</dbReference>
<dbReference type="Pfam" id="PF02518">
    <property type="entry name" value="HATPase_c"/>
    <property type="match status" value="1"/>
</dbReference>
<evidence type="ECO:0000313" key="14">
    <source>
        <dbReference type="Proteomes" id="UP000288052"/>
    </source>
</evidence>
<dbReference type="FunFam" id="3.30.230.10:FF:000005">
    <property type="entry name" value="DNA gyrase subunit B"/>
    <property type="match status" value="1"/>
</dbReference>
<keyword evidence="5 10" id="KW-0067">ATP-binding</keyword>
<dbReference type="SUPFAM" id="SSF55874">
    <property type="entry name" value="ATPase domain of HSP90 chaperone/DNA topoisomerase II/histidine kinase"/>
    <property type="match status" value="1"/>
</dbReference>
<dbReference type="PROSITE" id="PS50880">
    <property type="entry name" value="TOPRIM"/>
    <property type="match status" value="1"/>
</dbReference>
<evidence type="ECO:0000256" key="10">
    <source>
        <dbReference type="HAMAP-Rule" id="MF_01898"/>
    </source>
</evidence>
<comment type="subcellular location">
    <subcellularLocation>
        <location evidence="10">Cytoplasm</location>
    </subcellularLocation>
</comment>
<dbReference type="OrthoDB" id="9802808at2"/>
<evidence type="ECO:0000256" key="7">
    <source>
        <dbReference type="ARBA" id="ARBA00023029"/>
    </source>
</evidence>
<comment type="catalytic activity">
    <reaction evidence="1 10">
        <text>ATP-dependent breakage, passage and rejoining of double-stranded DNA.</text>
        <dbReference type="EC" id="5.6.2.2"/>
    </reaction>
</comment>
<dbReference type="GO" id="GO:0005524">
    <property type="term" value="F:ATP binding"/>
    <property type="evidence" value="ECO:0007669"/>
    <property type="project" value="UniProtKB-UniRule"/>
</dbReference>
<feature type="binding site" evidence="10">
    <location>
        <position position="548"/>
    </location>
    <ligand>
        <name>Mg(2+)</name>
        <dbReference type="ChEBI" id="CHEBI:18420"/>
        <label>1</label>
        <note>catalytic</note>
    </ligand>
</feature>
<protein>
    <recommendedName>
        <fullName evidence="10">DNA gyrase subunit B</fullName>
        <ecNumber evidence="10">5.6.2.2</ecNumber>
    </recommendedName>
</protein>
<evidence type="ECO:0000256" key="3">
    <source>
        <dbReference type="ARBA" id="ARBA00022723"/>
    </source>
</evidence>
<feature type="site" description="Interaction with DNA" evidence="10">
    <location>
        <position position="503"/>
    </location>
</feature>
<dbReference type="InterPro" id="IPR000565">
    <property type="entry name" value="Topo_IIA_B"/>
</dbReference>
<feature type="region of interest" description="Disordered" evidence="11">
    <location>
        <begin position="1"/>
        <end position="28"/>
    </location>
</feature>
<dbReference type="Gene3D" id="3.40.50.670">
    <property type="match status" value="1"/>
</dbReference>
<evidence type="ECO:0000256" key="2">
    <source>
        <dbReference type="ARBA" id="ARBA00010708"/>
    </source>
</evidence>
<dbReference type="InterPro" id="IPR011557">
    <property type="entry name" value="GyrB"/>
</dbReference>
<dbReference type="Pfam" id="PF00986">
    <property type="entry name" value="DNA_gyraseB_C"/>
    <property type="match status" value="1"/>
</dbReference>
<dbReference type="InterPro" id="IPR013759">
    <property type="entry name" value="Topo_IIA_B_C"/>
</dbReference>
<gene>
    <name evidence="10" type="primary">gyrB</name>
    <name evidence="13" type="ORF">D2E22_0496</name>
</gene>
<dbReference type="Pfam" id="PF01751">
    <property type="entry name" value="Toprim"/>
    <property type="match status" value="1"/>
</dbReference>
<evidence type="ECO:0000256" key="6">
    <source>
        <dbReference type="ARBA" id="ARBA00022842"/>
    </source>
</evidence>
<dbReference type="GO" id="GO:0046872">
    <property type="term" value="F:metal ion binding"/>
    <property type="evidence" value="ECO:0007669"/>
    <property type="project" value="UniProtKB-KW"/>
</dbReference>
<dbReference type="NCBIfam" id="TIGR01059">
    <property type="entry name" value="gyrB"/>
    <property type="match status" value="1"/>
</dbReference>
<dbReference type="GO" id="GO:0005737">
    <property type="term" value="C:cytoplasm"/>
    <property type="evidence" value="ECO:0007669"/>
    <property type="project" value="UniProtKB-SubCell"/>
</dbReference>
<dbReference type="GO" id="GO:0034335">
    <property type="term" value="F:DNA negative supercoiling activity"/>
    <property type="evidence" value="ECO:0007669"/>
    <property type="project" value="UniProtKB-ARBA"/>
</dbReference>
<evidence type="ECO:0000256" key="8">
    <source>
        <dbReference type="ARBA" id="ARBA00023125"/>
    </source>
</evidence>
<name>A0A430F896_9BIFI</name>
<dbReference type="PANTHER" id="PTHR45866:SF1">
    <property type="entry name" value="DNA GYRASE SUBUNIT B, MITOCHONDRIAL"/>
    <property type="match status" value="1"/>
</dbReference>
<dbReference type="GO" id="GO:0006261">
    <property type="term" value="P:DNA-templated DNA replication"/>
    <property type="evidence" value="ECO:0007669"/>
    <property type="project" value="UniProtKB-UniRule"/>
</dbReference>
<feature type="site" description="Interaction with DNA" evidence="10">
    <location>
        <position position="500"/>
    </location>
</feature>
<dbReference type="GO" id="GO:0005694">
    <property type="term" value="C:chromosome"/>
    <property type="evidence" value="ECO:0007669"/>
    <property type="project" value="InterPro"/>
</dbReference>
<dbReference type="InterPro" id="IPR001241">
    <property type="entry name" value="Topo_IIA"/>
</dbReference>
<dbReference type="SMART" id="SM00387">
    <property type="entry name" value="HATPase_c"/>
    <property type="match status" value="1"/>
</dbReference>
<evidence type="ECO:0000256" key="5">
    <source>
        <dbReference type="ARBA" id="ARBA00022840"/>
    </source>
</evidence>
<dbReference type="PROSITE" id="PS00177">
    <property type="entry name" value="TOPOISOMERASE_II"/>
    <property type="match status" value="1"/>
</dbReference>
<feature type="binding site" evidence="10">
    <location>
        <position position="475"/>
    </location>
    <ligand>
        <name>Mg(2+)</name>
        <dbReference type="ChEBI" id="CHEBI:18420"/>
        <label>1</label>
        <note>catalytic</note>
    </ligand>
</feature>
<dbReference type="NCBIfam" id="NF004189">
    <property type="entry name" value="PRK05644.1"/>
    <property type="match status" value="1"/>
</dbReference>
<dbReference type="InterPro" id="IPR014721">
    <property type="entry name" value="Ribsml_uS5_D2-typ_fold_subgr"/>
</dbReference>
<feature type="domain" description="Toprim" evidence="12">
    <location>
        <begin position="469"/>
        <end position="583"/>
    </location>
</feature>
<dbReference type="PRINTS" id="PR00418">
    <property type="entry name" value="TPI2FAMILY"/>
</dbReference>
<dbReference type="InterPro" id="IPR013506">
    <property type="entry name" value="Topo_IIA_bsu_dom2"/>
</dbReference>
<comment type="subunit">
    <text evidence="10">Heterotetramer, composed of two GyrA and two GyrB chains. In the heterotetramer, GyrA contains the active site tyrosine that forms a transient covalent intermediate with DNA, while GyrB binds cofactors and catalyzes ATP hydrolysis.</text>
</comment>
<dbReference type="GO" id="GO:0006265">
    <property type="term" value="P:DNA topological change"/>
    <property type="evidence" value="ECO:0007669"/>
    <property type="project" value="UniProtKB-UniRule"/>
</dbReference>
<evidence type="ECO:0000256" key="4">
    <source>
        <dbReference type="ARBA" id="ARBA00022741"/>
    </source>
</evidence>
<reference evidence="13 14" key="1">
    <citation type="submission" date="2018-09" db="EMBL/GenBank/DDBJ databases">
        <title>Characterization of the phylogenetic diversity of five novel species belonging to the genus Bifidobacterium.</title>
        <authorList>
            <person name="Lugli G.A."/>
            <person name="Duranti S."/>
            <person name="Milani C."/>
        </authorList>
    </citation>
    <scope>NUCLEOTIDE SEQUENCE [LARGE SCALE GENOMIC DNA]</scope>
    <source>
        <strain evidence="13 14">2020B</strain>
    </source>
</reference>
<dbReference type="CDD" id="cd00822">
    <property type="entry name" value="TopoII_Trans_DNA_gyrase"/>
    <property type="match status" value="1"/>
</dbReference>
<dbReference type="SUPFAM" id="SSF56719">
    <property type="entry name" value="Type II DNA topoisomerase"/>
    <property type="match status" value="1"/>
</dbReference>
<dbReference type="PANTHER" id="PTHR45866">
    <property type="entry name" value="DNA GYRASE/TOPOISOMERASE SUBUNIT B"/>
    <property type="match status" value="1"/>
</dbReference>
<sequence length="691" mass="76602">MADLTADAVDASSNDDNQVIDGQLDDTLSPEHYDASDLRVLEGLEAVRIRPGMYIGSTGPRGLHHLVYEIVDNSVDEALAGYATHIEVTILPDNGIRVVDDGRGIPVDEVPGEGVSGVETVMTKLHAGGKFGGGGYAVSGGLHGVGISVVNALSTRVDIEVRRQGYYWTQTYINQHPTAPLKRGRAMENGESTGTSVTFWPDPKIFETTIYDFETLRARFQQMAFLNKGLKLSLTDMRETEPTGDEVTGESDASDELHQSVTYQYANGIKDYVAYMVKMRKAQPIEPDVIDIEAEDLSVGVSAEIAMQWTTAYSESVHTFANTIATTEGGTHEEGFRAALTSMVNRYAREKNILKDKDENLSGDDVREGLTAVVSVKLTNPQFEGQTKTKLGNSEAKTFVQRIMNDRLGDWFDAHPNEAKNIIQKAIEASRARMAAKKARENTRRKSIFESAGMPDKLKDCQSNDPSECELFIVEGDSAGGSAIQGRNPNTQAILPLRGKILNTERASLDRMMKSDTIESLITAIGGGYGEDFDLDKVRYHKVIIMADADVDGAHIATLNLTLFFRYMRPMINAGYVYVAMPPLYRIKWTKGPHDFVYTDAERDRVLSEGRSAGRQLPKGEGIQRYKGLGEMSYQELWETTMDPDNRVLKQVHIEDALQADETFSMLMGDEVEPRRLFIQRNAHNARWIDA</sequence>
<dbReference type="FunFam" id="3.40.50.670:FF:000002">
    <property type="entry name" value="DNA gyrase subunit B"/>
    <property type="match status" value="1"/>
</dbReference>
<keyword evidence="10" id="KW-0963">Cytoplasm</keyword>
<dbReference type="AlphaFoldDB" id="A0A430F896"/>
<keyword evidence="6 10" id="KW-0460">Magnesium</keyword>
<dbReference type="CDD" id="cd16928">
    <property type="entry name" value="HATPase_GyrB-like"/>
    <property type="match status" value="1"/>
</dbReference>
<comment type="function">
    <text evidence="10">A type II topoisomerase that negatively supercoils closed circular double-stranded (ds) DNA in an ATP-dependent manner to modulate DNA topology and maintain chromosomes in an underwound state. Negative supercoiling favors strand separation, and DNA replication, transcription, recombination and repair, all of which involve strand separation. Also able to catalyze the interconversion of other topological isomers of dsDNA rings, including catenanes and knotted rings. Type II topoisomerases break and join 2 DNA strands simultaneously in an ATP-dependent manner.</text>
</comment>
<dbReference type="SMART" id="SM00433">
    <property type="entry name" value="TOP2c"/>
    <property type="match status" value="1"/>
</dbReference>
<comment type="caution">
    <text evidence="13">The sequence shown here is derived from an EMBL/GenBank/DDBJ whole genome shotgun (WGS) entry which is preliminary data.</text>
</comment>
<feature type="binding site" evidence="10">
    <location>
        <position position="548"/>
    </location>
    <ligand>
        <name>Mg(2+)</name>
        <dbReference type="ChEBI" id="CHEBI:18420"/>
        <label>2</label>
    </ligand>
</feature>
<keyword evidence="3 10" id="KW-0479">Metal-binding</keyword>
<dbReference type="InterPro" id="IPR003594">
    <property type="entry name" value="HATPase_dom"/>
</dbReference>
<evidence type="ECO:0000313" key="13">
    <source>
        <dbReference type="EMBL" id="RSX49076.1"/>
    </source>
</evidence>
<accession>A0A430F896</accession>
<evidence type="ECO:0000259" key="12">
    <source>
        <dbReference type="PROSITE" id="PS50880"/>
    </source>
</evidence>
<dbReference type="EMBL" id="QXGI01000002">
    <property type="protein sequence ID" value="RSX49076.1"/>
    <property type="molecule type" value="Genomic_DNA"/>
</dbReference>
<dbReference type="InterPro" id="IPR036890">
    <property type="entry name" value="HATPase_C_sf"/>
</dbReference>